<feature type="region of interest" description="Disordered" evidence="1">
    <location>
        <begin position="69"/>
        <end position="105"/>
    </location>
</feature>
<reference evidence="2" key="1">
    <citation type="submission" date="2021-01" db="EMBL/GenBank/DDBJ databases">
        <authorList>
            <person name="Zahm M."/>
            <person name="Roques C."/>
            <person name="Cabau C."/>
            <person name="Klopp C."/>
            <person name="Donnadieu C."/>
            <person name="Jouanno E."/>
            <person name="Lampietro C."/>
            <person name="Louis A."/>
            <person name="Herpin A."/>
            <person name="Echchiki A."/>
            <person name="Berthelot C."/>
            <person name="Parey E."/>
            <person name="Roest-Crollius H."/>
            <person name="Braasch I."/>
            <person name="Postlethwait J."/>
            <person name="Bobe J."/>
            <person name="Montfort J."/>
            <person name="Bouchez O."/>
            <person name="Begum T."/>
            <person name="Mejri S."/>
            <person name="Adams A."/>
            <person name="Chen W.-J."/>
            <person name="Guiguen Y."/>
        </authorList>
    </citation>
    <scope>NUCLEOTIDE SEQUENCE</scope>
    <source>
        <strain evidence="2">YG-15Mar2019-1</strain>
        <tissue evidence="2">Brain</tissue>
    </source>
</reference>
<dbReference type="EMBL" id="JAFDVH010000012">
    <property type="protein sequence ID" value="KAG7467464.1"/>
    <property type="molecule type" value="Genomic_DNA"/>
</dbReference>
<dbReference type="AlphaFoldDB" id="A0A9D3PSN7"/>
<accession>A0A9D3PSN7</accession>
<comment type="caution">
    <text evidence="2">The sequence shown here is derived from an EMBL/GenBank/DDBJ whole genome shotgun (WGS) entry which is preliminary data.</text>
</comment>
<name>A0A9D3PSN7_MEGAT</name>
<keyword evidence="3" id="KW-1185">Reference proteome</keyword>
<evidence type="ECO:0000313" key="3">
    <source>
        <dbReference type="Proteomes" id="UP001046870"/>
    </source>
</evidence>
<evidence type="ECO:0000313" key="2">
    <source>
        <dbReference type="EMBL" id="KAG7467464.1"/>
    </source>
</evidence>
<dbReference type="Proteomes" id="UP001046870">
    <property type="component" value="Chromosome 12"/>
</dbReference>
<gene>
    <name evidence="2" type="ORF">MATL_G00154080</name>
</gene>
<feature type="compositionally biased region" description="Basic and acidic residues" evidence="1">
    <location>
        <begin position="40"/>
        <end position="54"/>
    </location>
</feature>
<protein>
    <submittedName>
        <fullName evidence="2">Uncharacterized protein</fullName>
    </submittedName>
</protein>
<sequence length="105" mass="11276">MDARTPKQHATHAAVPRLPFQVDSRHGSAPPVKGESSWCGERREGWTADPGREQGAEGIVRELAVHGYGGLKSRRLSREPSAKGGTRCGSQGHTAMLGARGLRHN</sequence>
<feature type="region of interest" description="Disordered" evidence="1">
    <location>
        <begin position="1"/>
        <end position="54"/>
    </location>
</feature>
<evidence type="ECO:0000256" key="1">
    <source>
        <dbReference type="SAM" id="MobiDB-lite"/>
    </source>
</evidence>
<feature type="compositionally biased region" description="Basic residues" evidence="1">
    <location>
        <begin position="1"/>
        <end position="10"/>
    </location>
</feature>
<organism evidence="2 3">
    <name type="scientific">Megalops atlanticus</name>
    <name type="common">Tarpon</name>
    <name type="synonym">Clupea gigantea</name>
    <dbReference type="NCBI Taxonomy" id="7932"/>
    <lineage>
        <taxon>Eukaryota</taxon>
        <taxon>Metazoa</taxon>
        <taxon>Chordata</taxon>
        <taxon>Craniata</taxon>
        <taxon>Vertebrata</taxon>
        <taxon>Euteleostomi</taxon>
        <taxon>Actinopterygii</taxon>
        <taxon>Neopterygii</taxon>
        <taxon>Teleostei</taxon>
        <taxon>Elopiformes</taxon>
        <taxon>Megalopidae</taxon>
        <taxon>Megalops</taxon>
    </lineage>
</organism>
<proteinExistence type="predicted"/>